<feature type="compositionally biased region" description="Basic and acidic residues" evidence="1">
    <location>
        <begin position="233"/>
        <end position="243"/>
    </location>
</feature>
<dbReference type="AlphaFoldDB" id="A0AAD4EPU6"/>
<accession>A0AAD4EPU6</accession>
<organism evidence="2 3">
    <name type="scientific">Staphylotrichum longicolle</name>
    <dbReference type="NCBI Taxonomy" id="669026"/>
    <lineage>
        <taxon>Eukaryota</taxon>
        <taxon>Fungi</taxon>
        <taxon>Dikarya</taxon>
        <taxon>Ascomycota</taxon>
        <taxon>Pezizomycotina</taxon>
        <taxon>Sordariomycetes</taxon>
        <taxon>Sordariomycetidae</taxon>
        <taxon>Sordariales</taxon>
        <taxon>Chaetomiaceae</taxon>
        <taxon>Staphylotrichum</taxon>
    </lineage>
</organism>
<evidence type="ECO:0008006" key="4">
    <source>
        <dbReference type="Google" id="ProtNLM"/>
    </source>
</evidence>
<name>A0AAD4EPU6_9PEZI</name>
<dbReference type="EMBL" id="JAHCVI010000005">
    <property type="protein sequence ID" value="KAG7285096.1"/>
    <property type="molecule type" value="Genomic_DNA"/>
</dbReference>
<sequence>MNKNWNDRADKDLFFTILSVKNIGVISGSEWTTIGNHMRTLGYGFTNEGCRQHFQGLRRAQNKADNSTPNESPRRIDPTLNPITRRPGPGRGRPRKQPAAAADAAAAGGVPVPGAQPVGPPTTGVAPGAPGAPQLAPGAPSVTDPPHGVPIHPQFPGIPGVPVAPGTPVQSVLGTSGAPAMSNVPPPHGLPVAQSQPHPPQAHINQGVAPQAQMTGPEDLAVDPTLEDEPEDEHLVKRQRLEDNQDSVLEDEAVLNALASHNNPTPPGEYASE</sequence>
<proteinExistence type="predicted"/>
<keyword evidence="3" id="KW-1185">Reference proteome</keyword>
<protein>
    <recommendedName>
        <fullName evidence="4">Myb-like domain-containing protein</fullName>
    </recommendedName>
</protein>
<comment type="caution">
    <text evidence="2">The sequence shown here is derived from an EMBL/GenBank/DDBJ whole genome shotgun (WGS) entry which is preliminary data.</text>
</comment>
<dbReference type="Proteomes" id="UP001197093">
    <property type="component" value="Unassembled WGS sequence"/>
</dbReference>
<feature type="region of interest" description="Disordered" evidence="1">
    <location>
        <begin position="57"/>
        <end position="246"/>
    </location>
</feature>
<gene>
    <name evidence="2" type="ORF">NEMBOFW57_009716</name>
</gene>
<feature type="compositionally biased region" description="Low complexity" evidence="1">
    <location>
        <begin position="97"/>
        <end position="140"/>
    </location>
</feature>
<evidence type="ECO:0000256" key="1">
    <source>
        <dbReference type="SAM" id="MobiDB-lite"/>
    </source>
</evidence>
<reference evidence="2" key="1">
    <citation type="submission" date="2023-02" db="EMBL/GenBank/DDBJ databases">
        <authorList>
            <person name="Palmer J.M."/>
        </authorList>
    </citation>
    <scope>NUCLEOTIDE SEQUENCE</scope>
    <source>
        <strain evidence="2">FW57</strain>
    </source>
</reference>
<evidence type="ECO:0000313" key="2">
    <source>
        <dbReference type="EMBL" id="KAG7285096.1"/>
    </source>
</evidence>
<evidence type="ECO:0000313" key="3">
    <source>
        <dbReference type="Proteomes" id="UP001197093"/>
    </source>
</evidence>